<evidence type="ECO:0008006" key="3">
    <source>
        <dbReference type="Google" id="ProtNLM"/>
    </source>
</evidence>
<reference evidence="1" key="1">
    <citation type="submission" date="2020-07" db="EMBL/GenBank/DDBJ databases">
        <title>Vallitalea pronyensis genome.</title>
        <authorList>
            <person name="Postec A."/>
        </authorList>
    </citation>
    <scope>NUCLEOTIDE SEQUENCE</scope>
    <source>
        <strain evidence="1">FatNI3</strain>
    </source>
</reference>
<dbReference type="Proteomes" id="UP000683246">
    <property type="component" value="Chromosome"/>
</dbReference>
<organism evidence="1 2">
    <name type="scientific">Vallitalea pronyensis</name>
    <dbReference type="NCBI Taxonomy" id="1348613"/>
    <lineage>
        <taxon>Bacteria</taxon>
        <taxon>Bacillati</taxon>
        <taxon>Bacillota</taxon>
        <taxon>Clostridia</taxon>
        <taxon>Lachnospirales</taxon>
        <taxon>Vallitaleaceae</taxon>
        <taxon>Vallitalea</taxon>
    </lineage>
</organism>
<dbReference type="EMBL" id="CP058649">
    <property type="protein sequence ID" value="QUI24874.1"/>
    <property type="molecule type" value="Genomic_DNA"/>
</dbReference>
<sequence>MAKTLHLRDCIISLLSSITGLACYHEQASDAKPPYIVFSLDSIPAENTRNYTLEINLWDKGNSNLIEEKADIIENTLKKYVYTDELIQFRAYTNTRNNVADPKKEIRRRRITTDLIYYIKE</sequence>
<dbReference type="AlphaFoldDB" id="A0A8J8MNU4"/>
<evidence type="ECO:0000313" key="1">
    <source>
        <dbReference type="EMBL" id="QUI24874.1"/>
    </source>
</evidence>
<protein>
    <recommendedName>
        <fullName evidence="3">DUF3168 domain-containing protein</fullName>
    </recommendedName>
</protein>
<dbReference type="RefSeq" id="WP_212695574.1">
    <property type="nucleotide sequence ID" value="NZ_CP058649.1"/>
</dbReference>
<evidence type="ECO:0000313" key="2">
    <source>
        <dbReference type="Proteomes" id="UP000683246"/>
    </source>
</evidence>
<dbReference type="KEGG" id="vpy:HZI73_22355"/>
<gene>
    <name evidence="1" type="ORF">HZI73_22355</name>
</gene>
<keyword evidence="2" id="KW-1185">Reference proteome</keyword>
<dbReference type="PROSITE" id="PS51257">
    <property type="entry name" value="PROKAR_LIPOPROTEIN"/>
    <property type="match status" value="1"/>
</dbReference>
<name>A0A8J8MNU4_9FIRM</name>
<accession>A0A8J8MNU4</accession>
<proteinExistence type="predicted"/>